<dbReference type="EMBL" id="JAVDXQ010000010">
    <property type="protein sequence ID" value="MDR7299756.1"/>
    <property type="molecule type" value="Genomic_DNA"/>
</dbReference>
<evidence type="ECO:0000313" key="7">
    <source>
        <dbReference type="EMBL" id="MDR7299756.1"/>
    </source>
</evidence>
<evidence type="ECO:0000256" key="4">
    <source>
        <dbReference type="SAM" id="MobiDB-lite"/>
    </source>
</evidence>
<dbReference type="SUPFAM" id="SSF53756">
    <property type="entry name" value="UDP-Glycosyltransferase/glycogen phosphorylase"/>
    <property type="match status" value="1"/>
</dbReference>
<keyword evidence="2" id="KW-0328">Glycosyltransferase</keyword>
<evidence type="ECO:0000256" key="3">
    <source>
        <dbReference type="ARBA" id="ARBA00022679"/>
    </source>
</evidence>
<keyword evidence="3" id="KW-0808">Transferase</keyword>
<evidence type="ECO:0000256" key="2">
    <source>
        <dbReference type="ARBA" id="ARBA00022676"/>
    </source>
</evidence>
<feature type="compositionally biased region" description="Basic and acidic residues" evidence="4">
    <location>
        <begin position="392"/>
        <end position="408"/>
    </location>
</feature>
<evidence type="ECO:0000259" key="6">
    <source>
        <dbReference type="Pfam" id="PF13439"/>
    </source>
</evidence>
<evidence type="ECO:0000313" key="8">
    <source>
        <dbReference type="Proteomes" id="UP001180536"/>
    </source>
</evidence>
<dbReference type="InterPro" id="IPR001296">
    <property type="entry name" value="Glyco_trans_1"/>
</dbReference>
<dbReference type="Proteomes" id="UP001180536">
    <property type="component" value="Unassembled WGS sequence"/>
</dbReference>
<sequence>MVSGVLLNAVTPLPPARGQRLQVLQLLGNAIVGGMESWVLRLVQRLPSERFAFTALCPFESPLTDQLRAHGVEVEIAPMPDDLPWTTLQAACALIQQRRIELLHAHLPAAHMLAGLAGRLTQRPVLTTIHARQLTTLDLEVHRLARSHVSVVARQSYFHALGLGVDPALLSFEPNGVDTALFKPRERAAGEPLRARLGLAPDVPLAGFVGRLSPEKGPEVFVRTALMLKARCPAAHAVLVGEGPMHDELQGLVRRYGLEGHVHLAGLWRDMPALYGELDVLVSCSHTEAMPLALLEAMACGVPAVATRVGGVPDIVEHGHTGWLVGPGDFDDIGRCCALLLGDANLRRRMGERARERTVQRLDLGPSVERVGALMERLARPVSQQRDSAPPRPERAERPERHPRSAST</sequence>
<dbReference type="PANTHER" id="PTHR12526">
    <property type="entry name" value="GLYCOSYLTRANSFERASE"/>
    <property type="match status" value="1"/>
</dbReference>
<comment type="similarity">
    <text evidence="1">Belongs to the glycosyltransferase group 1 family. Glycosyltransferase 4 subfamily.</text>
</comment>
<dbReference type="InterPro" id="IPR028098">
    <property type="entry name" value="Glyco_trans_4-like_N"/>
</dbReference>
<feature type="region of interest" description="Disordered" evidence="4">
    <location>
        <begin position="376"/>
        <end position="408"/>
    </location>
</feature>
<reference evidence="7 8" key="1">
    <citation type="submission" date="2023-07" db="EMBL/GenBank/DDBJ databases">
        <title>Sorghum-associated microbial communities from plants grown in Nebraska, USA.</title>
        <authorList>
            <person name="Schachtman D."/>
        </authorList>
    </citation>
    <scope>NUCLEOTIDE SEQUENCE [LARGE SCALE GENOMIC DNA]</scope>
    <source>
        <strain evidence="7 8">BE310</strain>
    </source>
</reference>
<feature type="domain" description="Glycosyl transferase family 1" evidence="5">
    <location>
        <begin position="194"/>
        <end position="357"/>
    </location>
</feature>
<organism evidence="7 8">
    <name type="scientific">Pelomonas aquatica</name>
    <dbReference type="NCBI Taxonomy" id="431058"/>
    <lineage>
        <taxon>Bacteria</taxon>
        <taxon>Pseudomonadati</taxon>
        <taxon>Pseudomonadota</taxon>
        <taxon>Betaproteobacteria</taxon>
        <taxon>Burkholderiales</taxon>
        <taxon>Sphaerotilaceae</taxon>
        <taxon>Roseateles</taxon>
    </lineage>
</organism>
<feature type="domain" description="Glycosyltransferase subfamily 4-like N-terminal" evidence="6">
    <location>
        <begin position="32"/>
        <end position="180"/>
    </location>
</feature>
<name>A0ABU1ZGI7_9BURK</name>
<protein>
    <submittedName>
        <fullName evidence="7">Glycosyltransferase involved in cell wall biosynthesis</fullName>
    </submittedName>
</protein>
<comment type="caution">
    <text evidence="7">The sequence shown here is derived from an EMBL/GenBank/DDBJ whole genome shotgun (WGS) entry which is preliminary data.</text>
</comment>
<proteinExistence type="inferred from homology"/>
<evidence type="ECO:0000256" key="1">
    <source>
        <dbReference type="ARBA" id="ARBA00009481"/>
    </source>
</evidence>
<keyword evidence="8" id="KW-1185">Reference proteome</keyword>
<dbReference type="Pfam" id="PF00534">
    <property type="entry name" value="Glycos_transf_1"/>
    <property type="match status" value="1"/>
</dbReference>
<dbReference type="PANTHER" id="PTHR12526:SF640">
    <property type="entry name" value="COLANIC ACID BIOSYNTHESIS GLYCOSYLTRANSFERASE WCAL-RELATED"/>
    <property type="match status" value="1"/>
</dbReference>
<dbReference type="Gene3D" id="3.40.50.2000">
    <property type="entry name" value="Glycogen Phosphorylase B"/>
    <property type="match status" value="2"/>
</dbReference>
<dbReference type="Pfam" id="PF13439">
    <property type="entry name" value="Glyco_transf_4"/>
    <property type="match status" value="1"/>
</dbReference>
<gene>
    <name evidence="7" type="ORF">J2X16_005126</name>
</gene>
<evidence type="ECO:0000259" key="5">
    <source>
        <dbReference type="Pfam" id="PF00534"/>
    </source>
</evidence>
<accession>A0ABU1ZGI7</accession>